<evidence type="ECO:0000313" key="8">
    <source>
        <dbReference type="WBParaSite" id="Hba_05302"/>
    </source>
</evidence>
<keyword evidence="7" id="KW-1185">Reference proteome</keyword>
<dbReference type="GO" id="GO:0007018">
    <property type="term" value="P:microtubule-based movement"/>
    <property type="evidence" value="ECO:0007669"/>
    <property type="project" value="InterPro"/>
</dbReference>
<dbReference type="WBParaSite" id="Hba_05302">
    <property type="protein sequence ID" value="Hba_05302"/>
    <property type="gene ID" value="Hba_05302"/>
</dbReference>
<dbReference type="PRINTS" id="PR00380">
    <property type="entry name" value="KINESINHEAVY"/>
</dbReference>
<dbReference type="Proteomes" id="UP000095283">
    <property type="component" value="Unplaced"/>
</dbReference>
<dbReference type="GO" id="GO:0003777">
    <property type="term" value="F:microtubule motor activity"/>
    <property type="evidence" value="ECO:0007669"/>
    <property type="project" value="InterPro"/>
</dbReference>
<dbReference type="InterPro" id="IPR027417">
    <property type="entry name" value="P-loop_NTPase"/>
</dbReference>
<dbReference type="AlphaFoldDB" id="A0A1I7WJU1"/>
<evidence type="ECO:0000256" key="3">
    <source>
        <dbReference type="PROSITE-ProRule" id="PRU00283"/>
    </source>
</evidence>
<dbReference type="Pfam" id="PF00225">
    <property type="entry name" value="Kinesin"/>
    <property type="match status" value="1"/>
</dbReference>
<evidence type="ECO:0000256" key="4">
    <source>
        <dbReference type="RuleBase" id="RU000394"/>
    </source>
</evidence>
<feature type="compositionally biased region" description="Basic and acidic residues" evidence="5">
    <location>
        <begin position="216"/>
        <end position="226"/>
    </location>
</feature>
<evidence type="ECO:0000313" key="7">
    <source>
        <dbReference type="Proteomes" id="UP000095283"/>
    </source>
</evidence>
<sequence length="298" mass="33385">MDFTDAYRTIRRCPQKCPFQSFNLPGLLLLFVVPNPKKPSDDKWFSFDHSYWSHDGFIENGGHLVADSVKYVDQDILTHQKRVFNDLGRSVLTNAWAGYNCSLFAYGQTGSGKSYTIVRDLLSSQEPPKGGLKIREHPKMGFYVENLSSVPVNSYKEIEAKISEGTKNRTIAATNMNATSSRAHTIVKIHFNQKREKSSGGTTTKKSEINLVDLAGSERQRDARTEGDRLKEGIVINQSLTTLGRVMKALHEQQNNRGKKTQIPYRDSVLTCLLKNALGGNSKTIMADDVGDNTHKKE</sequence>
<feature type="domain" description="Kinesin motor" evidence="6">
    <location>
        <begin position="118"/>
        <end position="298"/>
    </location>
</feature>
<accession>A0A1I7WJU1</accession>
<dbReference type="GO" id="GO:0005874">
    <property type="term" value="C:microtubule"/>
    <property type="evidence" value="ECO:0007669"/>
    <property type="project" value="UniProtKB-KW"/>
</dbReference>
<dbReference type="GO" id="GO:0008017">
    <property type="term" value="F:microtubule binding"/>
    <property type="evidence" value="ECO:0007669"/>
    <property type="project" value="InterPro"/>
</dbReference>
<evidence type="ECO:0000256" key="1">
    <source>
        <dbReference type="ARBA" id="ARBA00022741"/>
    </source>
</evidence>
<dbReference type="SUPFAM" id="SSF52540">
    <property type="entry name" value="P-loop containing nucleoside triphosphate hydrolases"/>
    <property type="match status" value="1"/>
</dbReference>
<organism evidence="7 8">
    <name type="scientific">Heterorhabditis bacteriophora</name>
    <name type="common">Entomopathogenic nematode worm</name>
    <dbReference type="NCBI Taxonomy" id="37862"/>
    <lineage>
        <taxon>Eukaryota</taxon>
        <taxon>Metazoa</taxon>
        <taxon>Ecdysozoa</taxon>
        <taxon>Nematoda</taxon>
        <taxon>Chromadorea</taxon>
        <taxon>Rhabditida</taxon>
        <taxon>Rhabditina</taxon>
        <taxon>Rhabditomorpha</taxon>
        <taxon>Strongyloidea</taxon>
        <taxon>Heterorhabditidae</taxon>
        <taxon>Heterorhabditis</taxon>
    </lineage>
</organism>
<comment type="similarity">
    <text evidence="3 4">Belongs to the TRAFAC class myosin-kinesin ATPase superfamily. Kinesin family.</text>
</comment>
<dbReference type="Gene3D" id="3.40.850.10">
    <property type="entry name" value="Kinesin motor domain"/>
    <property type="match status" value="2"/>
</dbReference>
<dbReference type="InterPro" id="IPR019821">
    <property type="entry name" value="Kinesin_motor_CS"/>
</dbReference>
<dbReference type="InterPro" id="IPR036961">
    <property type="entry name" value="Kinesin_motor_dom_sf"/>
</dbReference>
<proteinExistence type="inferred from homology"/>
<protein>
    <recommendedName>
        <fullName evidence="4">Kinesin-like protein</fullName>
    </recommendedName>
</protein>
<evidence type="ECO:0000256" key="5">
    <source>
        <dbReference type="SAM" id="MobiDB-lite"/>
    </source>
</evidence>
<feature type="region of interest" description="Disordered" evidence="5">
    <location>
        <begin position="194"/>
        <end position="226"/>
    </location>
</feature>
<keyword evidence="2 4" id="KW-0067">ATP-binding</keyword>
<reference evidence="8" key="1">
    <citation type="submission" date="2016-11" db="UniProtKB">
        <authorList>
            <consortium name="WormBaseParasite"/>
        </authorList>
    </citation>
    <scope>IDENTIFICATION</scope>
</reference>
<keyword evidence="4" id="KW-0505">Motor protein</keyword>
<dbReference type="PANTHER" id="PTHR47117">
    <property type="entry name" value="STAR-RELATED LIPID TRANSFER PROTEIN 9"/>
    <property type="match status" value="1"/>
</dbReference>
<dbReference type="PROSITE" id="PS50067">
    <property type="entry name" value="KINESIN_MOTOR_2"/>
    <property type="match status" value="1"/>
</dbReference>
<keyword evidence="1 4" id="KW-0547">Nucleotide-binding</keyword>
<keyword evidence="4" id="KW-0493">Microtubule</keyword>
<dbReference type="PROSITE" id="PS00411">
    <property type="entry name" value="KINESIN_MOTOR_1"/>
    <property type="match status" value="1"/>
</dbReference>
<dbReference type="InterPro" id="IPR001752">
    <property type="entry name" value="Kinesin_motor_dom"/>
</dbReference>
<evidence type="ECO:0000259" key="6">
    <source>
        <dbReference type="PROSITE" id="PS50067"/>
    </source>
</evidence>
<evidence type="ECO:0000256" key="2">
    <source>
        <dbReference type="ARBA" id="ARBA00022840"/>
    </source>
</evidence>
<comment type="caution">
    <text evidence="3">Lacks conserved residue(s) required for the propagation of feature annotation.</text>
</comment>
<name>A0A1I7WJU1_HETBA</name>
<dbReference type="GO" id="GO:0005524">
    <property type="term" value="F:ATP binding"/>
    <property type="evidence" value="ECO:0007669"/>
    <property type="project" value="UniProtKB-KW"/>
</dbReference>
<dbReference type="SMART" id="SM00129">
    <property type="entry name" value="KISc"/>
    <property type="match status" value="1"/>
</dbReference>